<dbReference type="AlphaFoldDB" id="A0AAV9Y2T8"/>
<keyword evidence="5" id="KW-1185">Reference proteome</keyword>
<feature type="signal peptide" evidence="1">
    <location>
        <begin position="1"/>
        <end position="19"/>
    </location>
</feature>
<evidence type="ECO:0008006" key="6">
    <source>
        <dbReference type="Google" id="ProtNLM"/>
    </source>
</evidence>
<keyword evidence="1" id="KW-0732">Signal</keyword>
<dbReference type="InterPro" id="IPR004046">
    <property type="entry name" value="GST_C"/>
</dbReference>
<dbReference type="Proteomes" id="UP001311799">
    <property type="component" value="Unassembled WGS sequence"/>
</dbReference>
<evidence type="ECO:0000313" key="4">
    <source>
        <dbReference type="EMBL" id="KAK6590889.1"/>
    </source>
</evidence>
<dbReference type="Gene3D" id="3.40.30.10">
    <property type="entry name" value="Glutaredoxin"/>
    <property type="match status" value="1"/>
</dbReference>
<reference evidence="4 5" key="1">
    <citation type="submission" date="2023-10" db="EMBL/GenBank/DDBJ databases">
        <title>Comparative genomics analysis reveals potential genetic determinants of host preference in Cryptosporidium xiaoi.</title>
        <authorList>
            <person name="Xiao L."/>
            <person name="Li J."/>
        </authorList>
    </citation>
    <scope>NUCLEOTIDE SEQUENCE [LARGE SCALE GENOMIC DNA]</scope>
    <source>
        <strain evidence="4 5">52996</strain>
    </source>
</reference>
<organism evidence="4 5">
    <name type="scientific">Cryptosporidium xiaoi</name>
    <dbReference type="NCBI Taxonomy" id="659607"/>
    <lineage>
        <taxon>Eukaryota</taxon>
        <taxon>Sar</taxon>
        <taxon>Alveolata</taxon>
        <taxon>Apicomplexa</taxon>
        <taxon>Conoidasida</taxon>
        <taxon>Coccidia</taxon>
        <taxon>Eucoccidiorida</taxon>
        <taxon>Eimeriorina</taxon>
        <taxon>Cryptosporidiidae</taxon>
        <taxon>Cryptosporidium</taxon>
    </lineage>
</organism>
<dbReference type="EMBL" id="JAWDEY010000002">
    <property type="protein sequence ID" value="KAK6590889.1"/>
    <property type="molecule type" value="Genomic_DNA"/>
</dbReference>
<evidence type="ECO:0000259" key="2">
    <source>
        <dbReference type="PROSITE" id="PS50404"/>
    </source>
</evidence>
<sequence length="270" mass="30931">MKLYSFVFSFICLINLIFAGKDSKSKNSKKKYSPIMFYTSKTLDSTHLIRTLLVLSSLPFNEFRFKKNSTSMKEMFSSIIESGFLNPTIPMISDDEYSVKNLSQDEAIVHYLILSYYGELFQKSVPDHAISLQIGSTVRSYISKVSGLLDLSDSLKCEELLEIENINVTLRLVNDRFTDTEYKFFYGGKYSYIDTAIYTLILFIENISSGCIISNFDGLRSFSKEFSSIPQISKFEKSSYFLSLLIPGTKEFVKPIDFVTQSRSLKELEN</sequence>
<dbReference type="InterPro" id="IPR036282">
    <property type="entry name" value="Glutathione-S-Trfase_C_sf"/>
</dbReference>
<feature type="domain" description="GST N-terminal" evidence="2">
    <location>
        <begin position="33"/>
        <end position="120"/>
    </location>
</feature>
<dbReference type="Pfam" id="PF14497">
    <property type="entry name" value="GST_C_3"/>
    <property type="match status" value="1"/>
</dbReference>
<evidence type="ECO:0000256" key="1">
    <source>
        <dbReference type="SAM" id="SignalP"/>
    </source>
</evidence>
<gene>
    <name evidence="4" type="ORF">RS030_111864</name>
</gene>
<feature type="domain" description="GST C-terminal" evidence="3">
    <location>
        <begin position="124"/>
        <end position="256"/>
    </location>
</feature>
<protein>
    <recommendedName>
        <fullName evidence="6">Glutathione S-transferase C-terminal domain-containing protein</fullName>
    </recommendedName>
</protein>
<proteinExistence type="predicted"/>
<feature type="chain" id="PRO_5043833066" description="Glutathione S-transferase C-terminal domain-containing protein" evidence="1">
    <location>
        <begin position="20"/>
        <end position="270"/>
    </location>
</feature>
<comment type="caution">
    <text evidence="4">The sequence shown here is derived from an EMBL/GenBank/DDBJ whole genome shotgun (WGS) entry which is preliminary data.</text>
</comment>
<accession>A0AAV9Y2T8</accession>
<evidence type="ECO:0000313" key="5">
    <source>
        <dbReference type="Proteomes" id="UP001311799"/>
    </source>
</evidence>
<dbReference type="InterPro" id="IPR004045">
    <property type="entry name" value="Glutathione_S-Trfase_N"/>
</dbReference>
<dbReference type="InterPro" id="IPR010987">
    <property type="entry name" value="Glutathione-S-Trfase_C-like"/>
</dbReference>
<dbReference type="SUPFAM" id="SSF47616">
    <property type="entry name" value="GST C-terminal domain-like"/>
    <property type="match status" value="1"/>
</dbReference>
<dbReference type="PROSITE" id="PS50405">
    <property type="entry name" value="GST_CTER"/>
    <property type="match status" value="1"/>
</dbReference>
<dbReference type="PROSITE" id="PS50404">
    <property type="entry name" value="GST_NTER"/>
    <property type="match status" value="1"/>
</dbReference>
<dbReference type="Gene3D" id="1.20.1050.10">
    <property type="match status" value="1"/>
</dbReference>
<name>A0AAV9Y2T8_9CRYT</name>
<evidence type="ECO:0000259" key="3">
    <source>
        <dbReference type="PROSITE" id="PS50405"/>
    </source>
</evidence>